<dbReference type="NCBIfam" id="TIGR01347">
    <property type="entry name" value="sucB"/>
    <property type="match status" value="1"/>
</dbReference>
<dbReference type="InterPro" id="IPR011053">
    <property type="entry name" value="Single_hybrid_motif"/>
</dbReference>
<dbReference type="PANTHER" id="PTHR43416:SF5">
    <property type="entry name" value="DIHYDROLIPOYLLYSINE-RESIDUE SUCCINYLTRANSFERASE COMPONENT OF 2-OXOGLUTARATE DEHYDROGENASE COMPLEX, MITOCHONDRIAL"/>
    <property type="match status" value="1"/>
</dbReference>
<evidence type="ECO:0000313" key="15">
    <source>
        <dbReference type="EMBL" id="UUP17307.1"/>
    </source>
</evidence>
<dbReference type="SUPFAM" id="SSF47005">
    <property type="entry name" value="Peripheral subunit-binding domain of 2-oxo acid dehydrogenase complex"/>
    <property type="match status" value="1"/>
</dbReference>
<feature type="domain" description="Lipoyl-binding" evidence="13">
    <location>
        <begin position="4"/>
        <end position="76"/>
    </location>
</feature>
<accession>A0ABY5MKL2</accession>
<evidence type="ECO:0000256" key="8">
    <source>
        <dbReference type="ARBA" id="ARBA00023315"/>
    </source>
</evidence>
<gene>
    <name evidence="15" type="primary">sucB</name>
    <name evidence="15" type="ORF">NTH_01770</name>
</gene>
<feature type="domain" description="2-oxoacid dehydrogenase acyltransferase catalytic" evidence="12">
    <location>
        <begin position="307"/>
        <end position="535"/>
    </location>
</feature>
<feature type="domain" description="Lipoyl-binding" evidence="13">
    <location>
        <begin position="117"/>
        <end position="189"/>
    </location>
</feature>
<keyword evidence="16" id="KW-1185">Reference proteome</keyword>
<evidence type="ECO:0000256" key="1">
    <source>
        <dbReference type="ARBA" id="ARBA00001938"/>
    </source>
</evidence>
<evidence type="ECO:0000256" key="5">
    <source>
        <dbReference type="ARBA" id="ARBA00022532"/>
    </source>
</evidence>
<dbReference type="CDD" id="cd06849">
    <property type="entry name" value="lipoyl_domain"/>
    <property type="match status" value="2"/>
</dbReference>
<evidence type="ECO:0000256" key="6">
    <source>
        <dbReference type="ARBA" id="ARBA00022679"/>
    </source>
</evidence>
<feature type="domain" description="Peripheral subunit-binding (PSBD)" evidence="14">
    <location>
        <begin position="242"/>
        <end position="273"/>
    </location>
</feature>
<dbReference type="Pfam" id="PF00198">
    <property type="entry name" value="2-oxoacid_dh"/>
    <property type="match status" value="1"/>
</dbReference>
<comment type="pathway">
    <text evidence="3">Amino-acid degradation; L-lysine degradation via saccharopine pathway; glutaryl-CoA from L-lysine: step 6/6.</text>
</comment>
<dbReference type="Gene3D" id="2.40.50.100">
    <property type="match status" value="2"/>
</dbReference>
<keyword evidence="8 15" id="KW-0012">Acyltransferase</keyword>
<dbReference type="Gene3D" id="4.10.320.10">
    <property type="entry name" value="E3-binding domain"/>
    <property type="match status" value="1"/>
</dbReference>
<dbReference type="InterPro" id="IPR000089">
    <property type="entry name" value="Biotin_lipoyl"/>
</dbReference>
<evidence type="ECO:0000259" key="14">
    <source>
        <dbReference type="Pfam" id="PF02817"/>
    </source>
</evidence>
<reference evidence="15 16" key="1">
    <citation type="submission" date="2018-07" db="EMBL/GenBank/DDBJ databases">
        <title>Genome sequence of Nitratireductor thuwali#1536.</title>
        <authorList>
            <person name="Michoud G."/>
            <person name="Merlino G."/>
            <person name="Sefrji F.O."/>
            <person name="Daffonchio D."/>
        </authorList>
    </citation>
    <scope>NUCLEOTIDE SEQUENCE [LARGE SCALE GENOMIC DNA]</scope>
    <source>
        <strain evidence="16">Nit1536</strain>
    </source>
</reference>
<evidence type="ECO:0000256" key="3">
    <source>
        <dbReference type="ARBA" id="ARBA00005145"/>
    </source>
</evidence>
<dbReference type="RefSeq" id="WP_338529657.1">
    <property type="nucleotide sequence ID" value="NZ_CP030941.1"/>
</dbReference>
<evidence type="ECO:0000259" key="12">
    <source>
        <dbReference type="Pfam" id="PF00198"/>
    </source>
</evidence>
<comment type="catalytic activity">
    <reaction evidence="9">
        <text>N(6)-[(R)-dihydrolipoyl]-L-lysyl-[protein] + succinyl-CoA = N(6)-[(R)-S(8)-succinyldihydrolipoyl]-L-lysyl-[protein] + CoA</text>
        <dbReference type="Rhea" id="RHEA:15213"/>
        <dbReference type="Rhea" id="RHEA-COMP:10475"/>
        <dbReference type="Rhea" id="RHEA-COMP:20092"/>
        <dbReference type="ChEBI" id="CHEBI:57287"/>
        <dbReference type="ChEBI" id="CHEBI:57292"/>
        <dbReference type="ChEBI" id="CHEBI:83100"/>
        <dbReference type="ChEBI" id="CHEBI:83120"/>
        <dbReference type="EC" id="2.3.1.61"/>
    </reaction>
</comment>
<dbReference type="Proteomes" id="UP001342418">
    <property type="component" value="Chromosome"/>
</dbReference>
<evidence type="ECO:0000256" key="7">
    <source>
        <dbReference type="ARBA" id="ARBA00022823"/>
    </source>
</evidence>
<dbReference type="Pfam" id="PF00364">
    <property type="entry name" value="Biotin_lipoyl"/>
    <property type="match status" value="2"/>
</dbReference>
<keyword evidence="5" id="KW-0816">Tricarboxylic acid cycle</keyword>
<dbReference type="PROSITE" id="PS00189">
    <property type="entry name" value="LIPOYL"/>
    <property type="match status" value="2"/>
</dbReference>
<sequence>MATEIRVPTLGESVTEATIGRWFKKKGEAIAVDEPVVELETDKVTIEVPASAAGTLEEISAEEGATVEVGALLGMIGEGNGEAVSAKSGKSAAKEEKTEPADEGEGNGKAPGGKLVDVNVPSAGESVTEAQVGEVYKKVGDTVKADEAILELETDKAAQEVMAPVAGVIRELAVESGDEVKVGALLARIEEGASAGAGKKEAKAAAKQEEKQEARVGEAASTASRDVRHGGGGGESARPPAPAAAKLMEEHGLKESEIAGSGKEGQVLKGDVLAAIERGKDAGRGAPSEPAEKPKVARAPSTGDDEAREERVKMTRLRQTIARRLKEAQEAAAMLTTFNEVDMTAVMELRKKYKDLFEKKHGVKLGFMGFFSKAVCHALHEIPAVNAEIDGTDIIYKNYCHIGVAVGTDKGLVVPVVRDADRMTIAEIEKEIGRLGAAARDGKLSLAEMQGGTFTISNGGVYGSLMSTPILNAPQSGILGMHKIQERPMVVGGQVVVRPMMYLALSYDHRIVDGKEAVTFLVRVKEVLEDPERLVLDL</sequence>
<evidence type="ECO:0000259" key="13">
    <source>
        <dbReference type="Pfam" id="PF00364"/>
    </source>
</evidence>
<keyword evidence="7" id="KW-0450">Lipoyl</keyword>
<evidence type="ECO:0000256" key="4">
    <source>
        <dbReference type="ARBA" id="ARBA00007317"/>
    </source>
</evidence>
<dbReference type="InterPro" id="IPR006255">
    <property type="entry name" value="SucB"/>
</dbReference>
<dbReference type="NCBIfam" id="NF004309">
    <property type="entry name" value="PRK05704.1"/>
    <property type="match status" value="1"/>
</dbReference>
<evidence type="ECO:0000256" key="2">
    <source>
        <dbReference type="ARBA" id="ARBA00004052"/>
    </source>
</evidence>
<dbReference type="EMBL" id="CP030941">
    <property type="protein sequence ID" value="UUP17307.1"/>
    <property type="molecule type" value="Genomic_DNA"/>
</dbReference>
<dbReference type="EC" id="2.3.1.61" evidence="10"/>
<evidence type="ECO:0000256" key="11">
    <source>
        <dbReference type="SAM" id="MobiDB-lite"/>
    </source>
</evidence>
<evidence type="ECO:0000313" key="16">
    <source>
        <dbReference type="Proteomes" id="UP001342418"/>
    </source>
</evidence>
<feature type="region of interest" description="Disordered" evidence="11">
    <location>
        <begin position="83"/>
        <end position="114"/>
    </location>
</feature>
<dbReference type="InterPro" id="IPR023213">
    <property type="entry name" value="CAT-like_dom_sf"/>
</dbReference>
<dbReference type="Gene3D" id="3.30.559.10">
    <property type="entry name" value="Chloramphenicol acetyltransferase-like domain"/>
    <property type="match status" value="1"/>
</dbReference>
<keyword evidence="6 15" id="KW-0808">Transferase</keyword>
<organism evidence="15 16">
    <name type="scientific">Nitratireductor thuwali</name>
    <dbReference type="NCBI Taxonomy" id="2267699"/>
    <lineage>
        <taxon>Bacteria</taxon>
        <taxon>Pseudomonadati</taxon>
        <taxon>Pseudomonadota</taxon>
        <taxon>Alphaproteobacteria</taxon>
        <taxon>Hyphomicrobiales</taxon>
        <taxon>Phyllobacteriaceae</taxon>
        <taxon>Nitratireductor</taxon>
    </lineage>
</organism>
<feature type="region of interest" description="Disordered" evidence="11">
    <location>
        <begin position="280"/>
        <end position="311"/>
    </location>
</feature>
<protein>
    <recommendedName>
        <fullName evidence="10">Dihydrolipoyllysine-residue succinyltransferase</fullName>
        <ecNumber evidence="10">2.3.1.61</ecNumber>
    </recommendedName>
</protein>
<proteinExistence type="inferred from homology"/>
<dbReference type="SUPFAM" id="SSF51230">
    <property type="entry name" value="Single hybrid motif"/>
    <property type="match status" value="2"/>
</dbReference>
<dbReference type="InterPro" id="IPR003016">
    <property type="entry name" value="2-oxoA_DH_lipoyl-BS"/>
</dbReference>
<evidence type="ECO:0000256" key="10">
    <source>
        <dbReference type="NCBIfam" id="TIGR01347"/>
    </source>
</evidence>
<dbReference type="InterPro" id="IPR001078">
    <property type="entry name" value="2-oxoacid_DH_actylTfrase"/>
</dbReference>
<evidence type="ECO:0000256" key="9">
    <source>
        <dbReference type="ARBA" id="ARBA00052761"/>
    </source>
</evidence>
<feature type="compositionally biased region" description="Basic and acidic residues" evidence="11">
    <location>
        <begin position="198"/>
        <end position="216"/>
    </location>
</feature>
<comment type="cofactor">
    <cofactor evidence="1">
        <name>(R)-lipoate</name>
        <dbReference type="ChEBI" id="CHEBI:83088"/>
    </cofactor>
</comment>
<comment type="similarity">
    <text evidence="4">Belongs to the 2-oxoacid dehydrogenase family.</text>
</comment>
<dbReference type="InterPro" id="IPR036625">
    <property type="entry name" value="E3-bd_dom_sf"/>
</dbReference>
<name>A0ABY5MKL2_9HYPH</name>
<feature type="region of interest" description="Disordered" evidence="11">
    <location>
        <begin position="193"/>
        <end position="244"/>
    </location>
</feature>
<dbReference type="GO" id="GO:0004149">
    <property type="term" value="F:dihydrolipoyllysine-residue succinyltransferase activity"/>
    <property type="evidence" value="ECO:0007669"/>
    <property type="project" value="UniProtKB-EC"/>
</dbReference>
<dbReference type="InterPro" id="IPR050537">
    <property type="entry name" value="2-oxoacid_dehydrogenase"/>
</dbReference>
<dbReference type="PANTHER" id="PTHR43416">
    <property type="entry name" value="DIHYDROLIPOYLLYSINE-RESIDUE SUCCINYLTRANSFERASE COMPONENT OF 2-OXOGLUTARATE DEHYDROGENASE COMPLEX, MITOCHONDRIAL-RELATED"/>
    <property type="match status" value="1"/>
</dbReference>
<dbReference type="Pfam" id="PF02817">
    <property type="entry name" value="E3_binding"/>
    <property type="match status" value="1"/>
</dbReference>
<dbReference type="InterPro" id="IPR004167">
    <property type="entry name" value="PSBD"/>
</dbReference>
<dbReference type="SUPFAM" id="SSF52777">
    <property type="entry name" value="CoA-dependent acyltransferases"/>
    <property type="match status" value="1"/>
</dbReference>
<comment type="function">
    <text evidence="2">E2 component of the 2-oxoglutarate dehydrogenase (OGDH) complex which catalyzes the second step in the conversion of 2-oxoglutarate to succinyl-CoA and CO(2).</text>
</comment>